<dbReference type="InterPro" id="IPR002104">
    <property type="entry name" value="Integrase_catalytic"/>
</dbReference>
<accession>A0A0F9HUS6</accession>
<dbReference type="GO" id="GO:0003677">
    <property type="term" value="F:DNA binding"/>
    <property type="evidence" value="ECO:0007669"/>
    <property type="project" value="UniProtKB-KW"/>
</dbReference>
<dbReference type="Pfam" id="PF00589">
    <property type="entry name" value="Phage_integrase"/>
    <property type="match status" value="1"/>
</dbReference>
<evidence type="ECO:0000256" key="1">
    <source>
        <dbReference type="ARBA" id="ARBA00023125"/>
    </source>
</evidence>
<gene>
    <name evidence="4" type="ORF">LCGC14_1660940</name>
</gene>
<feature type="domain" description="Tyr recombinase" evidence="3">
    <location>
        <begin position="99"/>
        <end position="297"/>
    </location>
</feature>
<dbReference type="GO" id="GO:0015074">
    <property type="term" value="P:DNA integration"/>
    <property type="evidence" value="ECO:0007669"/>
    <property type="project" value="InterPro"/>
</dbReference>
<name>A0A0F9HUS6_9ZZZZ</name>
<comment type="caution">
    <text evidence="4">The sequence shown here is derived from an EMBL/GenBank/DDBJ whole genome shotgun (WGS) entry which is preliminary data.</text>
</comment>
<dbReference type="EMBL" id="LAZR01014112">
    <property type="protein sequence ID" value="KKM18912.1"/>
    <property type="molecule type" value="Genomic_DNA"/>
</dbReference>
<dbReference type="AlphaFoldDB" id="A0A0F9HUS6"/>
<reference evidence="4" key="1">
    <citation type="journal article" date="2015" name="Nature">
        <title>Complex archaea that bridge the gap between prokaryotes and eukaryotes.</title>
        <authorList>
            <person name="Spang A."/>
            <person name="Saw J.H."/>
            <person name="Jorgensen S.L."/>
            <person name="Zaremba-Niedzwiedzka K."/>
            <person name="Martijn J."/>
            <person name="Lind A.E."/>
            <person name="van Eijk R."/>
            <person name="Schleper C."/>
            <person name="Guy L."/>
            <person name="Ettema T.J."/>
        </authorList>
    </citation>
    <scope>NUCLEOTIDE SEQUENCE</scope>
</reference>
<keyword evidence="2" id="KW-0233">DNA recombination</keyword>
<evidence type="ECO:0000259" key="3">
    <source>
        <dbReference type="PROSITE" id="PS51898"/>
    </source>
</evidence>
<dbReference type="InterPro" id="IPR050090">
    <property type="entry name" value="Tyrosine_recombinase_XerCD"/>
</dbReference>
<dbReference type="Gene3D" id="1.10.443.10">
    <property type="entry name" value="Intergrase catalytic core"/>
    <property type="match status" value="1"/>
</dbReference>
<organism evidence="4">
    <name type="scientific">marine sediment metagenome</name>
    <dbReference type="NCBI Taxonomy" id="412755"/>
    <lineage>
        <taxon>unclassified sequences</taxon>
        <taxon>metagenomes</taxon>
        <taxon>ecological metagenomes</taxon>
    </lineage>
</organism>
<dbReference type="PANTHER" id="PTHR30349:SF41">
    <property type="entry name" value="INTEGRASE_RECOMBINASE PROTEIN MJ0367-RELATED"/>
    <property type="match status" value="1"/>
</dbReference>
<evidence type="ECO:0000256" key="2">
    <source>
        <dbReference type="ARBA" id="ARBA00023172"/>
    </source>
</evidence>
<dbReference type="InterPro" id="IPR011010">
    <property type="entry name" value="DNA_brk_join_enz"/>
</dbReference>
<proteinExistence type="predicted"/>
<dbReference type="GO" id="GO:0006310">
    <property type="term" value="P:DNA recombination"/>
    <property type="evidence" value="ECO:0007669"/>
    <property type="project" value="UniProtKB-KW"/>
</dbReference>
<dbReference type="PANTHER" id="PTHR30349">
    <property type="entry name" value="PHAGE INTEGRASE-RELATED"/>
    <property type="match status" value="1"/>
</dbReference>
<dbReference type="PROSITE" id="PS51898">
    <property type="entry name" value="TYR_RECOMBINASE"/>
    <property type="match status" value="1"/>
</dbReference>
<evidence type="ECO:0000313" key="4">
    <source>
        <dbReference type="EMBL" id="KKM18912.1"/>
    </source>
</evidence>
<sequence length="302" mass="35202">MNIPLDTFEQWLVNKNLKERTIENYLYYFNKFNGSNYDQDGVALFLSKKGNRNTNSRGFLVNFKRFLLTNYQALQISPELKVRISEVELPKLTGRKKMRIVKPIPRDQIPLLEAVLRTEEDKIKLQISYQCGLRLGELLKIRVIDFNWETWKLDPSKMGECRVYGKGDKEGIALLPRDLMIRVARFIKSKNFPSINSHLFIKKPLHEINLKNVARTWQNKLNQAGIDSGLTKLDQFDKPIPETVVHPHRLRHSLATDLINEKGLDIREVQEVLRHSSIMSTQIYTHINKDHLKKRLSSGSKV</sequence>
<dbReference type="SUPFAM" id="SSF56349">
    <property type="entry name" value="DNA breaking-rejoining enzymes"/>
    <property type="match status" value="1"/>
</dbReference>
<protein>
    <recommendedName>
        <fullName evidence="3">Tyr recombinase domain-containing protein</fullName>
    </recommendedName>
</protein>
<keyword evidence="1" id="KW-0238">DNA-binding</keyword>
<dbReference type="InterPro" id="IPR013762">
    <property type="entry name" value="Integrase-like_cat_sf"/>
</dbReference>